<keyword evidence="2" id="KW-1185">Reference proteome</keyword>
<dbReference type="EMBL" id="CP050472">
    <property type="protein sequence ID" value="UTZ34964.1"/>
    <property type="molecule type" value="Genomic_DNA"/>
</dbReference>
<geneLocation type="plasmid" evidence="1 2">
    <name>unnamed1</name>
</geneLocation>
<sequence length="206" mass="23951">MQLITYWGLFDMNPMLDTEMTLILFVNERNPSFGNEFADNQLALTISKLMELRLTDARSKGRHGWWNQDVCSHYDLVQMLNRSLIENDYVSTINFSSMVAVREAYERQDSSVDWLTIVPRCGEQFADDQLRKWVEVSIARKLTYSRLLGKHGWWDNDLCSLTRLMELKDKAHSKNNYLSLIIYTGMILLRQAGVQDSSKPTTESIL</sequence>
<reference evidence="1" key="1">
    <citation type="submission" date="2020-03" db="EMBL/GenBank/DDBJ databases">
        <title>Five strains of Vibrio campbellii isolated from Mariana Trench.</title>
        <authorList>
            <person name="Liang J."/>
            <person name="Zhang X.-H."/>
        </authorList>
    </citation>
    <scope>NUCLEOTIDE SEQUENCE</scope>
    <source>
        <strain evidence="1">LJC013</strain>
        <plasmid evidence="1">unnamed1</plasmid>
    </source>
</reference>
<dbReference type="Proteomes" id="UP001059912">
    <property type="component" value="Plasmid unnamed1"/>
</dbReference>
<evidence type="ECO:0000313" key="2">
    <source>
        <dbReference type="Proteomes" id="UP001059912"/>
    </source>
</evidence>
<protein>
    <submittedName>
        <fullName evidence="1">Uncharacterized protein</fullName>
    </submittedName>
</protein>
<evidence type="ECO:0000313" key="1">
    <source>
        <dbReference type="EMBL" id="UTZ34964.1"/>
    </source>
</evidence>
<accession>A0ABY5IQ38</accession>
<proteinExistence type="predicted"/>
<organism evidence="1 2">
    <name type="scientific">Vibrio campbellii</name>
    <dbReference type="NCBI Taxonomy" id="680"/>
    <lineage>
        <taxon>Bacteria</taxon>
        <taxon>Pseudomonadati</taxon>
        <taxon>Pseudomonadota</taxon>
        <taxon>Gammaproteobacteria</taxon>
        <taxon>Vibrionales</taxon>
        <taxon>Vibrionaceae</taxon>
        <taxon>Vibrio</taxon>
    </lineage>
</organism>
<dbReference type="RefSeq" id="WP_255904952.1">
    <property type="nucleotide sequence ID" value="NZ_CP050472.1"/>
</dbReference>
<keyword evidence="1" id="KW-0614">Plasmid</keyword>
<name>A0ABY5IQ38_9VIBR</name>
<gene>
    <name evidence="1" type="ORF">HB762_27255</name>
</gene>